<gene>
    <name evidence="1" type="ORF">LCGC14_1479420</name>
</gene>
<organism evidence="1">
    <name type="scientific">marine sediment metagenome</name>
    <dbReference type="NCBI Taxonomy" id="412755"/>
    <lineage>
        <taxon>unclassified sequences</taxon>
        <taxon>metagenomes</taxon>
        <taxon>ecological metagenomes</taxon>
    </lineage>
</organism>
<name>A0A0F9MBP4_9ZZZZ</name>
<dbReference type="EMBL" id="LAZR01010494">
    <property type="protein sequence ID" value="KKM66622.1"/>
    <property type="molecule type" value="Genomic_DNA"/>
</dbReference>
<dbReference type="AlphaFoldDB" id="A0A0F9MBP4"/>
<protein>
    <submittedName>
        <fullName evidence="1">Uncharacterized protein</fullName>
    </submittedName>
</protein>
<comment type="caution">
    <text evidence="1">The sequence shown here is derived from an EMBL/GenBank/DDBJ whole genome shotgun (WGS) entry which is preliminary data.</text>
</comment>
<sequence>MFNKKEYRKQYYLKNKKKILKQCKKYYKKNHKNYLLEHSKYRLNHKKYFKEYNAQYYLKNRPNMISQSKNYYKQNKEQITEYKRKYYQIHKFHLNKKNQEWRKKHLNQYRRVRKRWEKLNRAKLTQKTIKKLQTDVNFRLRCYLSRNVRRALKNQSCRKNTKTMQLLNCSILDLKQYLKNKFTKGMSWKNYGKWHIDHIKPCSLFDLSDTLEQKKCFHYTNLQPLWAKDNFKKGAKYEEKSRR</sequence>
<accession>A0A0F9MBP4</accession>
<evidence type="ECO:0000313" key="1">
    <source>
        <dbReference type="EMBL" id="KKM66622.1"/>
    </source>
</evidence>
<reference evidence="1" key="1">
    <citation type="journal article" date="2015" name="Nature">
        <title>Complex archaea that bridge the gap between prokaryotes and eukaryotes.</title>
        <authorList>
            <person name="Spang A."/>
            <person name="Saw J.H."/>
            <person name="Jorgensen S.L."/>
            <person name="Zaremba-Niedzwiedzka K."/>
            <person name="Martijn J."/>
            <person name="Lind A.E."/>
            <person name="van Eijk R."/>
            <person name="Schleper C."/>
            <person name="Guy L."/>
            <person name="Ettema T.J."/>
        </authorList>
    </citation>
    <scope>NUCLEOTIDE SEQUENCE</scope>
</reference>
<proteinExistence type="predicted"/>